<dbReference type="EMBL" id="NHOO01000003">
    <property type="protein sequence ID" value="OVE49832.1"/>
    <property type="molecule type" value="Genomic_DNA"/>
</dbReference>
<protein>
    <submittedName>
        <fullName evidence="6">Flagellar hook-associated protein 3</fullName>
    </submittedName>
    <submittedName>
        <fullName evidence="7">Hook-filament junction protein</fullName>
    </submittedName>
</protein>
<dbReference type="GO" id="GO:0005198">
    <property type="term" value="F:structural molecule activity"/>
    <property type="evidence" value="ECO:0007669"/>
    <property type="project" value="InterPro"/>
</dbReference>
<evidence type="ECO:0000256" key="1">
    <source>
        <dbReference type="ARBA" id="ARBA00004365"/>
    </source>
</evidence>
<dbReference type="GeneID" id="66368577"/>
<gene>
    <name evidence="7" type="primary">flgL_2</name>
    <name evidence="6" type="ORF">CBW21_04525</name>
    <name evidence="7" type="ORF">NCTC9695_04173</name>
</gene>
<dbReference type="GO" id="GO:0009424">
    <property type="term" value="C:bacterial-type flagellum hook"/>
    <property type="evidence" value="ECO:0007669"/>
    <property type="project" value="InterPro"/>
</dbReference>
<dbReference type="Proteomes" id="UP000196342">
    <property type="component" value="Unassembled WGS sequence"/>
</dbReference>
<keyword evidence="6" id="KW-0966">Cell projection</keyword>
<evidence type="ECO:0000256" key="2">
    <source>
        <dbReference type="ARBA" id="ARBA00004613"/>
    </source>
</evidence>
<evidence type="ECO:0000313" key="9">
    <source>
        <dbReference type="Proteomes" id="UP000275777"/>
    </source>
</evidence>
<evidence type="ECO:0000313" key="8">
    <source>
        <dbReference type="Proteomes" id="UP000196342"/>
    </source>
</evidence>
<dbReference type="InterPro" id="IPR013384">
    <property type="entry name" value="Flagell_FlgL"/>
</dbReference>
<dbReference type="AlphaFoldDB" id="A0A202BEI5"/>
<proteinExistence type="inferred from homology"/>
<keyword evidence="8" id="KW-1185">Reference proteome</keyword>
<dbReference type="RefSeq" id="WP_011136425.1">
    <property type="nucleotide sequence ID" value="NZ_CP024028.1"/>
</dbReference>
<reference evidence="7 9" key="2">
    <citation type="submission" date="2018-12" db="EMBL/GenBank/DDBJ databases">
        <authorList>
            <consortium name="Pathogen Informatics"/>
        </authorList>
    </citation>
    <scope>NUCLEOTIDE SEQUENCE [LARGE SCALE GENOMIC DNA]</scope>
    <source>
        <strain evidence="7 9">NCTC9695</strain>
    </source>
</reference>
<dbReference type="GO" id="GO:0005576">
    <property type="term" value="C:extracellular region"/>
    <property type="evidence" value="ECO:0007669"/>
    <property type="project" value="UniProtKB-SubCell"/>
</dbReference>
<dbReference type="OMA" id="MRVTQGM"/>
<dbReference type="InterPro" id="IPR001492">
    <property type="entry name" value="Flagellin"/>
</dbReference>
<dbReference type="Pfam" id="PF00669">
    <property type="entry name" value="Flagellin_N"/>
    <property type="match status" value="1"/>
</dbReference>
<dbReference type="SUPFAM" id="SSF64518">
    <property type="entry name" value="Phase 1 flagellin"/>
    <property type="match status" value="1"/>
</dbReference>
<dbReference type="Gene3D" id="1.20.1330.10">
    <property type="entry name" value="f41 fragment of flagellin, N-terminal domain"/>
    <property type="match status" value="1"/>
</dbReference>
<dbReference type="Proteomes" id="UP000275777">
    <property type="component" value="Chromosome"/>
</dbReference>
<comment type="subcellular location">
    <subcellularLocation>
        <location evidence="1">Bacterial flagellum</location>
    </subcellularLocation>
    <subcellularLocation>
        <location evidence="2">Secreted</location>
    </subcellularLocation>
</comment>
<evidence type="ECO:0000256" key="3">
    <source>
        <dbReference type="ARBA" id="ARBA00005709"/>
    </source>
</evidence>
<dbReference type="PANTHER" id="PTHR42792:SF1">
    <property type="entry name" value="FLAGELLAR HOOK-ASSOCIATED PROTEIN 3"/>
    <property type="match status" value="1"/>
</dbReference>
<reference evidence="6 8" key="1">
    <citation type="submission" date="2017-05" db="EMBL/GenBank/DDBJ databases">
        <title>Chromobacterium violaceum GHPS1 isolated from Hydrocarbon polluted soil in French Guiana display an awesome secondary metabolite arsenal and a battery of drug and heavy-metal-resistance and detoxification of xenobiotics proteins.</title>
        <authorList>
            <person name="Belbahri L."/>
        </authorList>
    </citation>
    <scope>NUCLEOTIDE SEQUENCE [LARGE SCALE GENOMIC DNA]</scope>
    <source>
        <strain evidence="6 8">GHPS1</strain>
    </source>
</reference>
<accession>A0A202BEI5</accession>
<dbReference type="EMBL" id="LR134182">
    <property type="protein sequence ID" value="VEB43714.1"/>
    <property type="molecule type" value="Genomic_DNA"/>
</dbReference>
<dbReference type="InterPro" id="IPR001029">
    <property type="entry name" value="Flagellin_N"/>
</dbReference>
<dbReference type="PANTHER" id="PTHR42792">
    <property type="entry name" value="FLAGELLIN"/>
    <property type="match status" value="1"/>
</dbReference>
<comment type="similarity">
    <text evidence="3">Belongs to the bacterial flagellin family.</text>
</comment>
<evidence type="ECO:0000313" key="7">
    <source>
        <dbReference type="EMBL" id="VEB43714.1"/>
    </source>
</evidence>
<feature type="domain" description="Flagellin N-terminal" evidence="5">
    <location>
        <begin position="3"/>
        <end position="139"/>
    </location>
</feature>
<dbReference type="GO" id="GO:0071973">
    <property type="term" value="P:bacterial-type flagellum-dependent cell motility"/>
    <property type="evidence" value="ECO:0007669"/>
    <property type="project" value="InterPro"/>
</dbReference>
<keyword evidence="4" id="KW-0975">Bacterial flagellum</keyword>
<keyword evidence="6" id="KW-0282">Flagellum</keyword>
<sequence>MRISSNTLYQSGVNNMSALQSDLLQLNMQIDTGKRVVTPADDPVAAARIELLNSSSGQNTQYGKNTQAVSSWLSLSDSTLQNVVNLMGAMKSQAIYANNSSLSPTQLQQLQKTVAEGISELTGYANATDGNGNFLFSGNAVTTAPFSVNMNASPPVTTYNGDNGQRSVQVSASRTMTISDPGNVVFGIPGGSPTATFDALANLYDLLGQNPKPANFPSQISTIINQISNATQQLSIAQASVGSREQENETLQGMSGSLDLQYNSAIGDLQNVDMAKAISNFTLTQTSLQYTQKTYAQVSQLSLFSYISG</sequence>
<evidence type="ECO:0000259" key="5">
    <source>
        <dbReference type="Pfam" id="PF00669"/>
    </source>
</evidence>
<keyword evidence="6" id="KW-0969">Cilium</keyword>
<organism evidence="6 8">
    <name type="scientific">Chromobacterium violaceum</name>
    <dbReference type="NCBI Taxonomy" id="536"/>
    <lineage>
        <taxon>Bacteria</taxon>
        <taxon>Pseudomonadati</taxon>
        <taxon>Pseudomonadota</taxon>
        <taxon>Betaproteobacteria</taxon>
        <taxon>Neisseriales</taxon>
        <taxon>Chromobacteriaceae</taxon>
        <taxon>Chromobacterium</taxon>
    </lineage>
</organism>
<evidence type="ECO:0000313" key="6">
    <source>
        <dbReference type="EMBL" id="OVE49832.1"/>
    </source>
</evidence>
<evidence type="ECO:0000256" key="4">
    <source>
        <dbReference type="ARBA" id="ARBA00023143"/>
    </source>
</evidence>
<dbReference type="NCBIfam" id="TIGR02550">
    <property type="entry name" value="flagell_flgL"/>
    <property type="match status" value="1"/>
</dbReference>
<name>A0A202BEI5_CHRVL</name>